<feature type="region of interest" description="Disordered" evidence="1">
    <location>
        <begin position="129"/>
        <end position="152"/>
    </location>
</feature>
<gene>
    <name evidence="4" type="ORF">LRX75_18480</name>
</gene>
<keyword evidence="2" id="KW-0812">Transmembrane</keyword>
<comment type="caution">
    <text evidence="4">The sequence shown here is derived from an EMBL/GenBank/DDBJ whole genome shotgun (WGS) entry which is preliminary data.</text>
</comment>
<feature type="region of interest" description="Disordered" evidence="1">
    <location>
        <begin position="1"/>
        <end position="39"/>
    </location>
</feature>
<dbReference type="InterPro" id="IPR036366">
    <property type="entry name" value="PGBDSf"/>
</dbReference>
<reference evidence="4" key="1">
    <citation type="submission" date="2021-12" db="EMBL/GenBank/DDBJ databases">
        <authorList>
            <person name="Li Y."/>
        </authorList>
    </citation>
    <scope>NUCLEOTIDE SEQUENCE</scope>
    <source>
        <strain evidence="4">DKSPLA3</strain>
    </source>
</reference>
<feature type="transmembrane region" description="Helical" evidence="2">
    <location>
        <begin position="59"/>
        <end position="81"/>
    </location>
</feature>
<feature type="domain" description="Peptidoglycan binding-like" evidence="3">
    <location>
        <begin position="181"/>
        <end position="233"/>
    </location>
</feature>
<keyword evidence="2" id="KW-0472">Membrane</keyword>
<dbReference type="SUPFAM" id="SSF47090">
    <property type="entry name" value="PGBD-like"/>
    <property type="match status" value="2"/>
</dbReference>
<sequence length="371" mass="38604">MAKPTRKQPDRRKAPAATPARGKASARGATAPKRKATSRPNIVLRAASGMLRLALRNPAIFGGTAAFAVVFGFVAANALWYQPGHHPSPLMRTRLPFTHPDPARVSLSEPQDAPDPSKVTTFVIRREDEVGEAEPGQVPAEALPTGERTASVPAADTLATLPGEPEPRPDATPDLDPARLVRAVQAELARHGFYDGEADGRLGPKTTAAIRRFEQANGLPQTGIVSQGLLTALQGGASASSGIATIMPAPRPTAIPPAHKPAARTTTEIDPIAAAIRAAEGGAEAKPKPAPAKPAETASADTGPSAASGPGLVMSIQRGLSNLAYTDVSIDGVAGDQTRMAIRHFEKHYRLPETGEPSAAVLKKMKEIGAI</sequence>
<dbReference type="RefSeq" id="WP_231816137.1">
    <property type="nucleotide sequence ID" value="NZ_JAJOZR010000012.1"/>
</dbReference>
<evidence type="ECO:0000313" key="5">
    <source>
        <dbReference type="Proteomes" id="UP001139089"/>
    </source>
</evidence>
<feature type="region of interest" description="Disordered" evidence="1">
    <location>
        <begin position="280"/>
        <end position="308"/>
    </location>
</feature>
<evidence type="ECO:0000256" key="2">
    <source>
        <dbReference type="SAM" id="Phobius"/>
    </source>
</evidence>
<name>A0A9X1T2K9_9HYPH</name>
<protein>
    <submittedName>
        <fullName evidence="4">Peptidoglycan-binding protein</fullName>
    </submittedName>
</protein>
<keyword evidence="5" id="KW-1185">Reference proteome</keyword>
<organism evidence="4 5">
    <name type="scientific">Rhizobium quercicola</name>
    <dbReference type="NCBI Taxonomy" id="2901226"/>
    <lineage>
        <taxon>Bacteria</taxon>
        <taxon>Pseudomonadati</taxon>
        <taxon>Pseudomonadota</taxon>
        <taxon>Alphaproteobacteria</taxon>
        <taxon>Hyphomicrobiales</taxon>
        <taxon>Rhizobiaceae</taxon>
        <taxon>Rhizobium/Agrobacterium group</taxon>
        <taxon>Rhizobium</taxon>
    </lineage>
</organism>
<dbReference type="InterPro" id="IPR002477">
    <property type="entry name" value="Peptidoglycan-bd-like"/>
</dbReference>
<keyword evidence="2" id="KW-1133">Transmembrane helix</keyword>
<dbReference type="EMBL" id="JAJOZR010000012">
    <property type="protein sequence ID" value="MCD7111025.1"/>
    <property type="molecule type" value="Genomic_DNA"/>
</dbReference>
<evidence type="ECO:0000256" key="1">
    <source>
        <dbReference type="SAM" id="MobiDB-lite"/>
    </source>
</evidence>
<dbReference type="AlphaFoldDB" id="A0A9X1T2K9"/>
<accession>A0A9X1T2K9</accession>
<dbReference type="Proteomes" id="UP001139089">
    <property type="component" value="Unassembled WGS sequence"/>
</dbReference>
<dbReference type="Gene3D" id="1.10.101.10">
    <property type="entry name" value="PGBD-like superfamily/PGBD"/>
    <property type="match status" value="2"/>
</dbReference>
<dbReference type="InterPro" id="IPR036365">
    <property type="entry name" value="PGBD-like_sf"/>
</dbReference>
<dbReference type="Pfam" id="PF01471">
    <property type="entry name" value="PG_binding_1"/>
    <property type="match status" value="2"/>
</dbReference>
<proteinExistence type="predicted"/>
<evidence type="ECO:0000313" key="4">
    <source>
        <dbReference type="EMBL" id="MCD7111025.1"/>
    </source>
</evidence>
<evidence type="ECO:0000259" key="3">
    <source>
        <dbReference type="Pfam" id="PF01471"/>
    </source>
</evidence>
<feature type="domain" description="Peptidoglycan binding-like" evidence="3">
    <location>
        <begin position="313"/>
        <end position="365"/>
    </location>
</feature>